<dbReference type="Proteomes" id="UP000821845">
    <property type="component" value="Chromosome 7"/>
</dbReference>
<evidence type="ECO:0000313" key="2">
    <source>
        <dbReference type="Proteomes" id="UP000821845"/>
    </source>
</evidence>
<organism evidence="1 2">
    <name type="scientific">Hyalomma asiaticum</name>
    <name type="common">Tick</name>
    <dbReference type="NCBI Taxonomy" id="266040"/>
    <lineage>
        <taxon>Eukaryota</taxon>
        <taxon>Metazoa</taxon>
        <taxon>Ecdysozoa</taxon>
        <taxon>Arthropoda</taxon>
        <taxon>Chelicerata</taxon>
        <taxon>Arachnida</taxon>
        <taxon>Acari</taxon>
        <taxon>Parasitiformes</taxon>
        <taxon>Ixodida</taxon>
        <taxon>Ixodoidea</taxon>
        <taxon>Ixodidae</taxon>
        <taxon>Hyalomminae</taxon>
        <taxon>Hyalomma</taxon>
    </lineage>
</organism>
<evidence type="ECO:0000313" key="1">
    <source>
        <dbReference type="EMBL" id="KAH6926405.1"/>
    </source>
</evidence>
<reference evidence="1" key="1">
    <citation type="submission" date="2020-05" db="EMBL/GenBank/DDBJ databases">
        <title>Large-scale comparative analyses of tick genomes elucidate their genetic diversity and vector capacities.</title>
        <authorList>
            <person name="Jia N."/>
            <person name="Wang J."/>
            <person name="Shi W."/>
            <person name="Du L."/>
            <person name="Sun Y."/>
            <person name="Zhan W."/>
            <person name="Jiang J."/>
            <person name="Wang Q."/>
            <person name="Zhang B."/>
            <person name="Ji P."/>
            <person name="Sakyi L.B."/>
            <person name="Cui X."/>
            <person name="Yuan T."/>
            <person name="Jiang B."/>
            <person name="Yang W."/>
            <person name="Lam T.T.-Y."/>
            <person name="Chang Q."/>
            <person name="Ding S."/>
            <person name="Wang X."/>
            <person name="Zhu J."/>
            <person name="Ruan X."/>
            <person name="Zhao L."/>
            <person name="Wei J."/>
            <person name="Que T."/>
            <person name="Du C."/>
            <person name="Cheng J."/>
            <person name="Dai P."/>
            <person name="Han X."/>
            <person name="Huang E."/>
            <person name="Gao Y."/>
            <person name="Liu J."/>
            <person name="Shao H."/>
            <person name="Ye R."/>
            <person name="Li L."/>
            <person name="Wei W."/>
            <person name="Wang X."/>
            <person name="Wang C."/>
            <person name="Yang T."/>
            <person name="Huo Q."/>
            <person name="Li W."/>
            <person name="Guo W."/>
            <person name="Chen H."/>
            <person name="Zhou L."/>
            <person name="Ni X."/>
            <person name="Tian J."/>
            <person name="Zhou Y."/>
            <person name="Sheng Y."/>
            <person name="Liu T."/>
            <person name="Pan Y."/>
            <person name="Xia L."/>
            <person name="Li J."/>
            <person name="Zhao F."/>
            <person name="Cao W."/>
        </authorList>
    </citation>
    <scope>NUCLEOTIDE SEQUENCE</scope>
    <source>
        <strain evidence="1">Hyas-2018</strain>
    </source>
</reference>
<sequence length="290" mass="33107">MPGTPLDNVRLAVNCCNSLGLDVYCRYTNAKPLENMFFSPFALAAGLSMTLAGARDATAEEIMRLMHIDRGLFETQREMVDLIRQLRNETGDVELRLATGAFVRLGYRPTDEYWATVRRVYGGTVHEVDFVEDSEMVRRQINSWVREHTDHQVKEVSDACPIRQCPCESYRHTSPQILTPGSVTSATRLCIVNGVQFRGMWTDPFYETELRRHEFHASNDDEEGSEVEVEMVARIDEYGYIVDRELCFTAVEVIHKASPFYLLSAHGTMHGIPCKKFTESLINILTHIYI</sequence>
<dbReference type="EMBL" id="CM023487">
    <property type="protein sequence ID" value="KAH6926405.1"/>
    <property type="molecule type" value="Genomic_DNA"/>
</dbReference>
<accession>A0ACB7RW22</accession>
<keyword evidence="2" id="KW-1185">Reference proteome</keyword>
<proteinExistence type="predicted"/>
<protein>
    <submittedName>
        <fullName evidence="1">Uncharacterized protein</fullName>
    </submittedName>
</protein>
<comment type="caution">
    <text evidence="1">The sequence shown here is derived from an EMBL/GenBank/DDBJ whole genome shotgun (WGS) entry which is preliminary data.</text>
</comment>
<name>A0ACB7RW22_HYAAI</name>
<gene>
    <name evidence="1" type="ORF">HPB50_018112</name>
</gene>